<dbReference type="EMBL" id="VSSQ01055238">
    <property type="protein sequence ID" value="MPN09150.1"/>
    <property type="molecule type" value="Genomic_DNA"/>
</dbReference>
<evidence type="ECO:0000313" key="1">
    <source>
        <dbReference type="EMBL" id="MPN09150.1"/>
    </source>
</evidence>
<proteinExistence type="predicted"/>
<name>A0A645F5K1_9ZZZZ</name>
<comment type="caution">
    <text evidence="1">The sequence shown here is derived from an EMBL/GenBank/DDBJ whole genome shotgun (WGS) entry which is preliminary data.</text>
</comment>
<protein>
    <submittedName>
        <fullName evidence="1">Uncharacterized protein</fullName>
    </submittedName>
</protein>
<sequence length="64" mass="6757">MNRPLVGFGVQAAGVGDQRVHCRGEVSAQPDIARVQIDVSVGAHRAARPELGLDLLVEELLGIV</sequence>
<dbReference type="AlphaFoldDB" id="A0A645F5K1"/>
<gene>
    <name evidence="1" type="ORF">SDC9_156438</name>
</gene>
<organism evidence="1">
    <name type="scientific">bioreactor metagenome</name>
    <dbReference type="NCBI Taxonomy" id="1076179"/>
    <lineage>
        <taxon>unclassified sequences</taxon>
        <taxon>metagenomes</taxon>
        <taxon>ecological metagenomes</taxon>
    </lineage>
</organism>
<accession>A0A645F5K1</accession>
<reference evidence="1" key="1">
    <citation type="submission" date="2019-08" db="EMBL/GenBank/DDBJ databases">
        <authorList>
            <person name="Kucharzyk K."/>
            <person name="Murdoch R.W."/>
            <person name="Higgins S."/>
            <person name="Loffler F."/>
        </authorList>
    </citation>
    <scope>NUCLEOTIDE SEQUENCE</scope>
</reference>